<gene>
    <name evidence="2" type="ORF">QR680_006214</name>
</gene>
<feature type="transmembrane region" description="Helical" evidence="1">
    <location>
        <begin position="20"/>
        <end position="37"/>
    </location>
</feature>
<feature type="transmembrane region" description="Helical" evidence="1">
    <location>
        <begin position="186"/>
        <end position="214"/>
    </location>
</feature>
<keyword evidence="1" id="KW-0812">Transmembrane</keyword>
<keyword evidence="1" id="KW-1133">Transmembrane helix</keyword>
<evidence type="ECO:0000313" key="2">
    <source>
        <dbReference type="EMBL" id="KAK0412445.1"/>
    </source>
</evidence>
<evidence type="ECO:0000313" key="3">
    <source>
        <dbReference type="Proteomes" id="UP001175271"/>
    </source>
</evidence>
<sequence>MSILQLVSFLSAVDGCWLSYPIFILSTLIIYLSLRVVPPSLSRPYCLNVAVPSFLSTLTSCALYVAVLSAMTMLSFYDITLFVLQTPKSTETMYGVPILPLYSFVRGFTLHGYIYFSTVTIFLAYLGYARPFLFQTLSSTKNIVLIFGFGYVWTTVAIVTLSPRYAFGSYGIVQVLGLSQEMNFSAMVIAQLTVMYGFYVTMVLLYIMAIVLVIRRVGNSTESVSDAVPWRVLRSLLIYCTPPNIFVALALVGHTCDATLEVHGYLKPSYVFDIFTDYCAPIRVWSQALTNVRLFVNAFTALIAFHDYRMTIINGVPRVVARILKTSRATSTSPSASTESRLFRRSTES</sequence>
<feature type="transmembrane region" description="Helical" evidence="1">
    <location>
        <begin position="112"/>
        <end position="131"/>
    </location>
</feature>
<reference evidence="2" key="1">
    <citation type="submission" date="2023-06" db="EMBL/GenBank/DDBJ databases">
        <title>Genomic analysis of the entomopathogenic nematode Steinernema hermaphroditum.</title>
        <authorList>
            <person name="Schwarz E.M."/>
            <person name="Heppert J.K."/>
            <person name="Baniya A."/>
            <person name="Schwartz H.T."/>
            <person name="Tan C.-H."/>
            <person name="Antoshechkin I."/>
            <person name="Sternberg P.W."/>
            <person name="Goodrich-Blair H."/>
            <person name="Dillman A.R."/>
        </authorList>
    </citation>
    <scope>NUCLEOTIDE SEQUENCE</scope>
    <source>
        <strain evidence="2">PS9179</strain>
        <tissue evidence="2">Whole animal</tissue>
    </source>
</reference>
<comment type="caution">
    <text evidence="2">The sequence shown here is derived from an EMBL/GenBank/DDBJ whole genome shotgun (WGS) entry which is preliminary data.</text>
</comment>
<keyword evidence="3" id="KW-1185">Reference proteome</keyword>
<proteinExistence type="predicted"/>
<dbReference type="Proteomes" id="UP001175271">
    <property type="component" value="Unassembled WGS sequence"/>
</dbReference>
<keyword evidence="1" id="KW-0472">Membrane</keyword>
<organism evidence="2 3">
    <name type="scientific">Steinernema hermaphroditum</name>
    <dbReference type="NCBI Taxonomy" id="289476"/>
    <lineage>
        <taxon>Eukaryota</taxon>
        <taxon>Metazoa</taxon>
        <taxon>Ecdysozoa</taxon>
        <taxon>Nematoda</taxon>
        <taxon>Chromadorea</taxon>
        <taxon>Rhabditida</taxon>
        <taxon>Tylenchina</taxon>
        <taxon>Panagrolaimomorpha</taxon>
        <taxon>Strongyloidoidea</taxon>
        <taxon>Steinernematidae</taxon>
        <taxon>Steinernema</taxon>
    </lineage>
</organism>
<feature type="transmembrane region" description="Helical" evidence="1">
    <location>
        <begin position="143"/>
        <end position="166"/>
    </location>
</feature>
<feature type="transmembrane region" description="Helical" evidence="1">
    <location>
        <begin position="49"/>
        <end position="77"/>
    </location>
</feature>
<dbReference type="AlphaFoldDB" id="A0AA39LX14"/>
<dbReference type="EMBL" id="JAUCMV010000003">
    <property type="protein sequence ID" value="KAK0412445.1"/>
    <property type="molecule type" value="Genomic_DNA"/>
</dbReference>
<name>A0AA39LX14_9BILA</name>
<protein>
    <submittedName>
        <fullName evidence="2">Uncharacterized protein</fullName>
    </submittedName>
</protein>
<evidence type="ECO:0000256" key="1">
    <source>
        <dbReference type="SAM" id="Phobius"/>
    </source>
</evidence>
<accession>A0AA39LX14</accession>